<dbReference type="GO" id="GO:0005576">
    <property type="term" value="C:extracellular region"/>
    <property type="evidence" value="ECO:0007669"/>
    <property type="project" value="UniProtKB-SubCell"/>
</dbReference>
<organism evidence="7 8">
    <name type="scientific">Sipha flava</name>
    <name type="common">yellow sugarcane aphid</name>
    <dbReference type="NCBI Taxonomy" id="143950"/>
    <lineage>
        <taxon>Eukaryota</taxon>
        <taxon>Metazoa</taxon>
        <taxon>Ecdysozoa</taxon>
        <taxon>Arthropoda</taxon>
        <taxon>Hexapoda</taxon>
        <taxon>Insecta</taxon>
        <taxon>Pterygota</taxon>
        <taxon>Neoptera</taxon>
        <taxon>Paraneoptera</taxon>
        <taxon>Hemiptera</taxon>
        <taxon>Sternorrhyncha</taxon>
        <taxon>Aphidomorpha</taxon>
        <taxon>Aphidoidea</taxon>
        <taxon>Aphididae</taxon>
        <taxon>Sipha</taxon>
    </lineage>
</organism>
<proteinExistence type="predicted"/>
<keyword evidence="7" id="KW-1185">Reference proteome</keyword>
<name>A0A8B8G465_9HEMI</name>
<dbReference type="AlphaFoldDB" id="A0A8B8G465"/>
<evidence type="ECO:0000256" key="1">
    <source>
        <dbReference type="ARBA" id="ARBA00004613"/>
    </source>
</evidence>
<dbReference type="Proteomes" id="UP000694846">
    <property type="component" value="Unplaced"/>
</dbReference>
<dbReference type="RefSeq" id="XP_025418034.1">
    <property type="nucleotide sequence ID" value="XM_025562249.1"/>
</dbReference>
<dbReference type="GO" id="GO:0006979">
    <property type="term" value="P:response to oxidative stress"/>
    <property type="evidence" value="ECO:0007669"/>
    <property type="project" value="InterPro"/>
</dbReference>
<keyword evidence="6" id="KW-0732">Signal</keyword>
<dbReference type="Pfam" id="PF03098">
    <property type="entry name" value="An_peroxidase"/>
    <property type="match status" value="1"/>
</dbReference>
<dbReference type="PANTHER" id="PTHR11475">
    <property type="entry name" value="OXIDASE/PEROXIDASE"/>
    <property type="match status" value="1"/>
</dbReference>
<keyword evidence="2" id="KW-0964">Secreted</keyword>
<dbReference type="Gene3D" id="1.10.640.10">
    <property type="entry name" value="Haem peroxidase domain superfamily, animal type"/>
    <property type="match status" value="1"/>
</dbReference>
<keyword evidence="5" id="KW-0408">Iron</keyword>
<dbReference type="InterPro" id="IPR037120">
    <property type="entry name" value="Haem_peroxidase_sf_animal"/>
</dbReference>
<dbReference type="InterPro" id="IPR010255">
    <property type="entry name" value="Haem_peroxidase_sf"/>
</dbReference>
<evidence type="ECO:0000313" key="8">
    <source>
        <dbReference type="RefSeq" id="XP_025418034.1"/>
    </source>
</evidence>
<dbReference type="OrthoDB" id="823504at2759"/>
<keyword evidence="5" id="KW-0479">Metal-binding</keyword>
<feature type="chain" id="PRO_5034326756" evidence="6">
    <location>
        <begin position="24"/>
        <end position="625"/>
    </location>
</feature>
<comment type="subcellular location">
    <subcellularLocation>
        <location evidence="1">Secreted</location>
    </subcellularLocation>
</comment>
<feature type="binding site" description="axial binding residue" evidence="5">
    <location>
        <position position="384"/>
    </location>
    <ligand>
        <name>heme b</name>
        <dbReference type="ChEBI" id="CHEBI:60344"/>
    </ligand>
    <ligandPart>
        <name>Fe</name>
        <dbReference type="ChEBI" id="CHEBI:18248"/>
    </ligandPart>
</feature>
<accession>A0A8B8G465</accession>
<evidence type="ECO:0000256" key="2">
    <source>
        <dbReference type="ARBA" id="ARBA00022525"/>
    </source>
</evidence>
<dbReference type="InterPro" id="IPR019791">
    <property type="entry name" value="Haem_peroxidase_animal"/>
</dbReference>
<dbReference type="PROSITE" id="PS50292">
    <property type="entry name" value="PEROXIDASE_3"/>
    <property type="match status" value="1"/>
</dbReference>
<gene>
    <name evidence="8" type="primary">LOC112688850</name>
</gene>
<keyword evidence="4" id="KW-0325">Glycoprotein</keyword>
<sequence length="625" mass="70577">MLFLSSLVCILSFCVTSIPPSQARISEFDFKNTVVIDNTFYQSCATAVTCDPSSKYRTINGSCNNLLNPLWGSSGTPYIRLGSAFFADGDHQIRFQSSGNKLPGPRELQLAISTISPNIIDVPEITNVHFTQMGQWLAHDITLMSPDLSGPSDCCAIQNSDDIPPQCQAVITIDPMDQVYLMFDVPRRSCLSFRRAMTTTLNFNCSITPQIPINQATAFVDASQLYGHNNIKAASLRSNVDGKLKTEMINGQRFCVQQKRNSTFCDGRDNVCVCFDHGDVRNNQNLGIIIYGELFLRLHNHIADSLKLINPNWTDEILYEEARKIVIALNQIFVYRDYLPLLFGEDYSENSGLTLSKFKRTVYDESLMPQVSTELSAGSFRVPHNIINTYYSLVDENNKVLNVLKLHEFMMFPDIIVENKNLEYILRGMSLNSSRYPVASYNLGISNFMFHNMIKNIADSDLLATDIQRGRDVGIPPYIKVRELCGFSVITSFDDLLKILSPTAIGLLKLYYEDVASIDLIVGSLLEPIIPGAWFGETTRCILADGFYRIRYGDRFFCDVQDQPGSFTDEQFEVLWNLNLTQIFCAMSKIDQLPSNFFMSYGNSEMIDCEELSLDLQLWRHSTNG</sequence>
<dbReference type="SUPFAM" id="SSF48113">
    <property type="entry name" value="Heme-dependent peroxidases"/>
    <property type="match status" value="1"/>
</dbReference>
<dbReference type="PRINTS" id="PR00457">
    <property type="entry name" value="ANPEROXIDASE"/>
</dbReference>
<reference evidence="8" key="1">
    <citation type="submission" date="2025-08" db="UniProtKB">
        <authorList>
            <consortium name="RefSeq"/>
        </authorList>
    </citation>
    <scope>IDENTIFICATION</scope>
    <source>
        <tissue evidence="8">Whole body</tissue>
    </source>
</reference>
<evidence type="ECO:0000256" key="3">
    <source>
        <dbReference type="ARBA" id="ARBA00022559"/>
    </source>
</evidence>
<keyword evidence="3" id="KW-0560">Oxidoreductase</keyword>
<dbReference type="PANTHER" id="PTHR11475:SF4">
    <property type="entry name" value="CHORION PEROXIDASE"/>
    <property type="match status" value="1"/>
</dbReference>
<keyword evidence="3" id="KW-0575">Peroxidase</keyword>
<dbReference type="GO" id="GO:0020037">
    <property type="term" value="F:heme binding"/>
    <property type="evidence" value="ECO:0007669"/>
    <property type="project" value="InterPro"/>
</dbReference>
<dbReference type="GO" id="GO:0046872">
    <property type="term" value="F:metal ion binding"/>
    <property type="evidence" value="ECO:0007669"/>
    <property type="project" value="UniProtKB-KW"/>
</dbReference>
<evidence type="ECO:0000256" key="6">
    <source>
        <dbReference type="SAM" id="SignalP"/>
    </source>
</evidence>
<evidence type="ECO:0000313" key="7">
    <source>
        <dbReference type="Proteomes" id="UP000694846"/>
    </source>
</evidence>
<protein>
    <submittedName>
        <fullName evidence="8">Peroxidase-like</fullName>
    </submittedName>
</protein>
<evidence type="ECO:0000256" key="4">
    <source>
        <dbReference type="ARBA" id="ARBA00023180"/>
    </source>
</evidence>
<dbReference type="GeneID" id="112688850"/>
<dbReference type="GO" id="GO:0004601">
    <property type="term" value="F:peroxidase activity"/>
    <property type="evidence" value="ECO:0007669"/>
    <property type="project" value="UniProtKB-KW"/>
</dbReference>
<evidence type="ECO:0000256" key="5">
    <source>
        <dbReference type="PIRSR" id="PIRSR619791-2"/>
    </source>
</evidence>
<keyword evidence="5" id="KW-0349">Heme</keyword>
<feature type="signal peptide" evidence="6">
    <location>
        <begin position="1"/>
        <end position="23"/>
    </location>
</feature>